<name>A0A9N9T273_DIABA</name>
<organism evidence="4 5">
    <name type="scientific">Diabrotica balteata</name>
    <name type="common">Banded cucumber beetle</name>
    <dbReference type="NCBI Taxonomy" id="107213"/>
    <lineage>
        <taxon>Eukaryota</taxon>
        <taxon>Metazoa</taxon>
        <taxon>Ecdysozoa</taxon>
        <taxon>Arthropoda</taxon>
        <taxon>Hexapoda</taxon>
        <taxon>Insecta</taxon>
        <taxon>Pterygota</taxon>
        <taxon>Neoptera</taxon>
        <taxon>Endopterygota</taxon>
        <taxon>Coleoptera</taxon>
        <taxon>Polyphaga</taxon>
        <taxon>Cucujiformia</taxon>
        <taxon>Chrysomeloidea</taxon>
        <taxon>Chrysomelidae</taxon>
        <taxon>Galerucinae</taxon>
        <taxon>Diabroticina</taxon>
        <taxon>Diabroticites</taxon>
        <taxon>Diabrotica</taxon>
    </lineage>
</organism>
<keyword evidence="1" id="KW-1015">Disulfide bond</keyword>
<gene>
    <name evidence="4" type="ORF">DIABBA_LOCUS10042</name>
</gene>
<evidence type="ECO:0000256" key="1">
    <source>
        <dbReference type="ARBA" id="ARBA00023157"/>
    </source>
</evidence>
<sequence>MKTSFVLAVLVCVGLTVSAQKNDFLCDACVGLANVVQEYVRKDIPLSEVEEEVKELCKILPGDLEDLCEEKLLPEVDNIYNQLNSTTPQEICEFLEFCEQQ</sequence>
<protein>
    <recommendedName>
        <fullName evidence="3">Saposin B-type domain-containing protein</fullName>
    </recommendedName>
</protein>
<dbReference type="EMBL" id="OU898281">
    <property type="protein sequence ID" value="CAG9837016.1"/>
    <property type="molecule type" value="Genomic_DNA"/>
</dbReference>
<dbReference type="SMART" id="SM00741">
    <property type="entry name" value="SapB"/>
    <property type="match status" value="1"/>
</dbReference>
<evidence type="ECO:0000256" key="2">
    <source>
        <dbReference type="SAM" id="SignalP"/>
    </source>
</evidence>
<dbReference type="Gene3D" id="1.10.225.10">
    <property type="entry name" value="Saposin-like"/>
    <property type="match status" value="1"/>
</dbReference>
<evidence type="ECO:0000313" key="4">
    <source>
        <dbReference type="EMBL" id="CAG9837016.1"/>
    </source>
</evidence>
<evidence type="ECO:0000313" key="5">
    <source>
        <dbReference type="Proteomes" id="UP001153709"/>
    </source>
</evidence>
<dbReference type="InterPro" id="IPR011001">
    <property type="entry name" value="Saposin-like"/>
</dbReference>
<feature type="domain" description="Saposin B-type" evidence="3">
    <location>
        <begin position="22"/>
        <end position="101"/>
    </location>
</feature>
<dbReference type="InterPro" id="IPR008139">
    <property type="entry name" value="SaposinB_dom"/>
</dbReference>
<dbReference type="PROSITE" id="PS50015">
    <property type="entry name" value="SAP_B"/>
    <property type="match status" value="1"/>
</dbReference>
<keyword evidence="5" id="KW-1185">Reference proteome</keyword>
<dbReference type="OrthoDB" id="69496at2759"/>
<feature type="signal peptide" evidence="2">
    <location>
        <begin position="1"/>
        <end position="19"/>
    </location>
</feature>
<dbReference type="SUPFAM" id="SSF47862">
    <property type="entry name" value="Saposin"/>
    <property type="match status" value="1"/>
</dbReference>
<proteinExistence type="predicted"/>
<feature type="chain" id="PRO_5040263669" description="Saposin B-type domain-containing protein" evidence="2">
    <location>
        <begin position="20"/>
        <end position="101"/>
    </location>
</feature>
<evidence type="ECO:0000259" key="3">
    <source>
        <dbReference type="PROSITE" id="PS50015"/>
    </source>
</evidence>
<reference evidence="4" key="1">
    <citation type="submission" date="2022-01" db="EMBL/GenBank/DDBJ databases">
        <authorList>
            <person name="King R."/>
        </authorList>
    </citation>
    <scope>NUCLEOTIDE SEQUENCE</scope>
</reference>
<dbReference type="Proteomes" id="UP001153709">
    <property type="component" value="Chromosome 6"/>
</dbReference>
<keyword evidence="2" id="KW-0732">Signal</keyword>
<dbReference type="AlphaFoldDB" id="A0A9N9T273"/>
<accession>A0A9N9T273</accession>